<evidence type="ECO:0000313" key="2">
    <source>
        <dbReference type="EMBL" id="MCV7170734.1"/>
    </source>
</evidence>
<dbReference type="Pfam" id="PF13349">
    <property type="entry name" value="DUF4097"/>
    <property type="match status" value="1"/>
</dbReference>
<name>A0A9X2YP65_9MYCO</name>
<reference evidence="2" key="1">
    <citation type="submission" date="2020-07" db="EMBL/GenBank/DDBJ databases">
        <authorList>
            <person name="Pettersson B.M.F."/>
            <person name="Behra P.R.K."/>
            <person name="Ramesh M."/>
            <person name="Das S."/>
            <person name="Dasgupta S."/>
            <person name="Kirsebom L.A."/>
        </authorList>
    </citation>
    <scope>NUCLEOTIDE SEQUENCE</scope>
    <source>
        <strain evidence="2">DSM 44615</strain>
    </source>
</reference>
<dbReference type="AlphaFoldDB" id="A0A9X2YP65"/>
<dbReference type="EMBL" id="JACKSJ010000096">
    <property type="protein sequence ID" value="MCV7170734.1"/>
    <property type="molecule type" value="Genomic_DNA"/>
</dbReference>
<dbReference type="PANTHER" id="PTHR34094">
    <property type="match status" value="1"/>
</dbReference>
<feature type="domain" description="DUF4097" evidence="1">
    <location>
        <begin position="74"/>
        <end position="257"/>
    </location>
</feature>
<accession>A0A9X2YP65</accession>
<dbReference type="PANTHER" id="PTHR34094:SF1">
    <property type="entry name" value="PROTEIN FAM185A"/>
    <property type="match status" value="1"/>
</dbReference>
<dbReference type="InterPro" id="IPR025164">
    <property type="entry name" value="Toastrack_DUF4097"/>
</dbReference>
<keyword evidence="3" id="KW-1185">Reference proteome</keyword>
<comment type="caution">
    <text evidence="2">The sequence shown here is derived from an EMBL/GenBank/DDBJ whole genome shotgun (WGS) entry which is preliminary data.</text>
</comment>
<organism evidence="2 3">
    <name type="scientific">[Mycobacterium] manitobense</name>
    <dbReference type="NCBI Taxonomy" id="190147"/>
    <lineage>
        <taxon>Bacteria</taxon>
        <taxon>Bacillati</taxon>
        <taxon>Actinomycetota</taxon>
        <taxon>Actinomycetes</taxon>
        <taxon>Mycobacteriales</taxon>
        <taxon>Mycobacteriaceae</taxon>
        <taxon>Mycolicibacterium</taxon>
    </lineage>
</organism>
<protein>
    <submittedName>
        <fullName evidence="2">DUF4097 family beta strand repeat protein</fullName>
    </submittedName>
</protein>
<dbReference type="RefSeq" id="WP_264012921.1">
    <property type="nucleotide sequence ID" value="NZ_JACKSJ010000096.1"/>
</dbReference>
<sequence>MPSFPTPEPIVAHIEVVAGSVRLTAGDRLDTVVEVRPRDPSRASDVRAAEHARVEFGNGRLTVAAGPKMLALGRGGAVNVDIALPSRSRLQASTASADVHADGLLGDCRFSSASGRVTLDAVEGDLKADTASGDVGATSVLGCVSISTASGDAVVQALDGELNFQAASGGLTVGSLRGNARAQTASGSTVVTTAVNGSLSARTGSGDVEIGVPHGTAARLDVSTSSGAVRNRLQPSDGPADGDRTLDVHARTGSGDIVVRRFDPAMG</sequence>
<gene>
    <name evidence="2" type="ORF">H7I41_12500</name>
</gene>
<dbReference type="Proteomes" id="UP001140293">
    <property type="component" value="Unassembled WGS sequence"/>
</dbReference>
<evidence type="ECO:0000313" key="3">
    <source>
        <dbReference type="Proteomes" id="UP001140293"/>
    </source>
</evidence>
<proteinExistence type="predicted"/>
<reference evidence="2" key="2">
    <citation type="journal article" date="2022" name="BMC Genomics">
        <title>Comparative genome analysis of mycobacteria focusing on tRNA and non-coding RNA.</title>
        <authorList>
            <person name="Behra P.R.K."/>
            <person name="Pettersson B.M.F."/>
            <person name="Ramesh M."/>
            <person name="Das S."/>
            <person name="Dasgupta S."/>
            <person name="Kirsebom L.A."/>
        </authorList>
    </citation>
    <scope>NUCLEOTIDE SEQUENCE</scope>
    <source>
        <strain evidence="2">DSM 44615</strain>
    </source>
</reference>
<evidence type="ECO:0000259" key="1">
    <source>
        <dbReference type="Pfam" id="PF13349"/>
    </source>
</evidence>